<dbReference type="RefSeq" id="WP_390314187.1">
    <property type="nucleotide sequence ID" value="NZ_JBHSPB010000002.1"/>
</dbReference>
<protein>
    <submittedName>
        <fullName evidence="3">NUDIX domain-containing protein</fullName>
    </submittedName>
</protein>
<evidence type="ECO:0000256" key="1">
    <source>
        <dbReference type="SAM" id="MobiDB-lite"/>
    </source>
</evidence>
<dbReference type="Gene3D" id="3.90.79.10">
    <property type="entry name" value="Nucleoside Triphosphate Pyrophosphohydrolase"/>
    <property type="match status" value="1"/>
</dbReference>
<organism evidence="3 4">
    <name type="scientific">Streptomyces gamaensis</name>
    <dbReference type="NCBI Taxonomy" id="1763542"/>
    <lineage>
        <taxon>Bacteria</taxon>
        <taxon>Bacillati</taxon>
        <taxon>Actinomycetota</taxon>
        <taxon>Actinomycetes</taxon>
        <taxon>Kitasatosporales</taxon>
        <taxon>Streptomycetaceae</taxon>
        <taxon>Streptomyces</taxon>
    </lineage>
</organism>
<proteinExistence type="predicted"/>
<evidence type="ECO:0000313" key="4">
    <source>
        <dbReference type="Proteomes" id="UP001596083"/>
    </source>
</evidence>
<evidence type="ECO:0000259" key="2">
    <source>
        <dbReference type="PROSITE" id="PS51462"/>
    </source>
</evidence>
<dbReference type="InterPro" id="IPR000086">
    <property type="entry name" value="NUDIX_hydrolase_dom"/>
</dbReference>
<dbReference type="EMBL" id="JBHSPB010000002">
    <property type="protein sequence ID" value="MFC5719181.1"/>
    <property type="molecule type" value="Genomic_DNA"/>
</dbReference>
<evidence type="ECO:0000313" key="3">
    <source>
        <dbReference type="EMBL" id="MFC5719181.1"/>
    </source>
</evidence>
<name>A0ABW0YRM5_9ACTN</name>
<comment type="caution">
    <text evidence="3">The sequence shown here is derived from an EMBL/GenBank/DDBJ whole genome shotgun (WGS) entry which is preliminary data.</text>
</comment>
<dbReference type="Pfam" id="PF00293">
    <property type="entry name" value="NUDIX"/>
    <property type="match status" value="1"/>
</dbReference>
<sequence length="185" mass="19792">MHADALSLTNPPPLRAAAMALIVHPADTKSADDPRTLMLSPTDTADTANPTEPSHNFRLPAGPLLEGEPPSTAVARTVRTETGLEVSPTRLLVLDWIPPTGTAPAGIEFVYAMAPLTDEVEIRLPGLSDSKEPAFLSHKWVPATQLDDHCMPHQERQLRAALAALINGDVTELHYGEPACTTTTP</sequence>
<dbReference type="PROSITE" id="PS51462">
    <property type="entry name" value="NUDIX"/>
    <property type="match status" value="1"/>
</dbReference>
<reference evidence="4" key="1">
    <citation type="journal article" date="2019" name="Int. J. Syst. Evol. Microbiol.">
        <title>The Global Catalogue of Microorganisms (GCM) 10K type strain sequencing project: providing services to taxonomists for standard genome sequencing and annotation.</title>
        <authorList>
            <consortium name="The Broad Institute Genomics Platform"/>
            <consortium name="The Broad Institute Genome Sequencing Center for Infectious Disease"/>
            <person name="Wu L."/>
            <person name="Ma J."/>
        </authorList>
    </citation>
    <scope>NUCLEOTIDE SEQUENCE [LARGE SCALE GENOMIC DNA]</scope>
    <source>
        <strain evidence="4">CGMCC 4.7304</strain>
    </source>
</reference>
<feature type="compositionally biased region" description="Polar residues" evidence="1">
    <location>
        <begin position="39"/>
        <end position="54"/>
    </location>
</feature>
<gene>
    <name evidence="3" type="ORF">ACFP1Z_03145</name>
</gene>
<dbReference type="Proteomes" id="UP001596083">
    <property type="component" value="Unassembled WGS sequence"/>
</dbReference>
<accession>A0ABW0YRM5</accession>
<feature type="domain" description="Nudix hydrolase" evidence="2">
    <location>
        <begin position="13"/>
        <end position="163"/>
    </location>
</feature>
<dbReference type="SUPFAM" id="SSF55811">
    <property type="entry name" value="Nudix"/>
    <property type="match status" value="1"/>
</dbReference>
<keyword evidence="4" id="KW-1185">Reference proteome</keyword>
<feature type="region of interest" description="Disordered" evidence="1">
    <location>
        <begin position="27"/>
        <end position="55"/>
    </location>
</feature>
<dbReference type="InterPro" id="IPR015797">
    <property type="entry name" value="NUDIX_hydrolase-like_dom_sf"/>
</dbReference>